<dbReference type="Gene3D" id="2.40.170.20">
    <property type="entry name" value="TonB-dependent receptor, beta-barrel domain"/>
    <property type="match status" value="1"/>
</dbReference>
<proteinExistence type="inferred from homology"/>
<keyword evidence="11" id="KW-1185">Reference proteome</keyword>
<dbReference type="EMBL" id="JAJNEC010000007">
    <property type="protein sequence ID" value="MCD2425345.1"/>
    <property type="molecule type" value="Genomic_DNA"/>
</dbReference>
<organism evidence="10 11">
    <name type="scientific">Niabella pedocola</name>
    <dbReference type="NCBI Taxonomy" id="1752077"/>
    <lineage>
        <taxon>Bacteria</taxon>
        <taxon>Pseudomonadati</taxon>
        <taxon>Bacteroidota</taxon>
        <taxon>Chitinophagia</taxon>
        <taxon>Chitinophagales</taxon>
        <taxon>Chitinophagaceae</taxon>
        <taxon>Niabella</taxon>
    </lineage>
</organism>
<evidence type="ECO:0000256" key="4">
    <source>
        <dbReference type="ARBA" id="ARBA00022692"/>
    </source>
</evidence>
<evidence type="ECO:0000256" key="7">
    <source>
        <dbReference type="PROSITE-ProRule" id="PRU01360"/>
    </source>
</evidence>
<dbReference type="PROSITE" id="PS52016">
    <property type="entry name" value="TONB_DEPENDENT_REC_3"/>
    <property type="match status" value="1"/>
</dbReference>
<gene>
    <name evidence="10" type="ORF">LQ567_21355</name>
</gene>
<dbReference type="InterPro" id="IPR039426">
    <property type="entry name" value="TonB-dep_rcpt-like"/>
</dbReference>
<feature type="signal peptide" evidence="8">
    <location>
        <begin position="1"/>
        <end position="20"/>
    </location>
</feature>
<dbReference type="Gene3D" id="2.60.40.1120">
    <property type="entry name" value="Carboxypeptidase-like, regulatory domain"/>
    <property type="match status" value="1"/>
</dbReference>
<dbReference type="SUPFAM" id="SSF56935">
    <property type="entry name" value="Porins"/>
    <property type="match status" value="1"/>
</dbReference>
<dbReference type="NCBIfam" id="TIGR04057">
    <property type="entry name" value="SusC_RagA_signa"/>
    <property type="match status" value="1"/>
</dbReference>
<dbReference type="SUPFAM" id="SSF49464">
    <property type="entry name" value="Carboxypeptidase regulatory domain-like"/>
    <property type="match status" value="1"/>
</dbReference>
<dbReference type="Pfam" id="PF13715">
    <property type="entry name" value="CarbopepD_reg_2"/>
    <property type="match status" value="1"/>
</dbReference>
<keyword evidence="2 7" id="KW-0813">Transport</keyword>
<evidence type="ECO:0000256" key="1">
    <source>
        <dbReference type="ARBA" id="ARBA00004571"/>
    </source>
</evidence>
<reference evidence="10 11" key="1">
    <citation type="submission" date="2021-11" db="EMBL/GenBank/DDBJ databases">
        <title>Genomic of Niabella pedocola.</title>
        <authorList>
            <person name="Wu T."/>
        </authorList>
    </citation>
    <scope>NUCLEOTIDE SEQUENCE [LARGE SCALE GENOMIC DNA]</scope>
    <source>
        <strain evidence="10 11">JCM 31011</strain>
    </source>
</reference>
<keyword evidence="8" id="KW-0732">Signal</keyword>
<dbReference type="InterPro" id="IPR037066">
    <property type="entry name" value="Plug_dom_sf"/>
</dbReference>
<evidence type="ECO:0000256" key="8">
    <source>
        <dbReference type="SAM" id="SignalP"/>
    </source>
</evidence>
<feature type="domain" description="TonB-dependent receptor plug" evidence="9">
    <location>
        <begin position="199"/>
        <end position="304"/>
    </location>
</feature>
<dbReference type="Gene3D" id="2.170.130.10">
    <property type="entry name" value="TonB-dependent receptor, plug domain"/>
    <property type="match status" value="1"/>
</dbReference>
<dbReference type="InterPro" id="IPR008969">
    <property type="entry name" value="CarboxyPept-like_regulatory"/>
</dbReference>
<keyword evidence="4 7" id="KW-0812">Transmembrane</keyword>
<evidence type="ECO:0000256" key="6">
    <source>
        <dbReference type="ARBA" id="ARBA00023237"/>
    </source>
</evidence>
<keyword evidence="5 7" id="KW-0472">Membrane</keyword>
<dbReference type="InterPro" id="IPR023996">
    <property type="entry name" value="TonB-dep_OMP_SusC/RagA"/>
</dbReference>
<keyword evidence="6 7" id="KW-0998">Cell outer membrane</keyword>
<dbReference type="Proteomes" id="UP001199816">
    <property type="component" value="Unassembled WGS sequence"/>
</dbReference>
<accession>A0ABS8PWA8</accession>
<evidence type="ECO:0000256" key="5">
    <source>
        <dbReference type="ARBA" id="ARBA00023136"/>
    </source>
</evidence>
<evidence type="ECO:0000256" key="3">
    <source>
        <dbReference type="ARBA" id="ARBA00022452"/>
    </source>
</evidence>
<feature type="chain" id="PRO_5047055137" evidence="8">
    <location>
        <begin position="21"/>
        <end position="1092"/>
    </location>
</feature>
<dbReference type="RefSeq" id="WP_231007811.1">
    <property type="nucleotide sequence ID" value="NZ_JAJNEC010000007.1"/>
</dbReference>
<evidence type="ECO:0000313" key="10">
    <source>
        <dbReference type="EMBL" id="MCD2425345.1"/>
    </source>
</evidence>
<name>A0ABS8PWA8_9BACT</name>
<comment type="caution">
    <text evidence="10">The sequence shown here is derived from an EMBL/GenBank/DDBJ whole genome shotgun (WGS) entry which is preliminary data.</text>
</comment>
<evidence type="ECO:0000259" key="9">
    <source>
        <dbReference type="Pfam" id="PF07715"/>
    </source>
</evidence>
<protein>
    <submittedName>
        <fullName evidence="10">TonB-dependent receptor</fullName>
    </submittedName>
</protein>
<dbReference type="Pfam" id="PF07715">
    <property type="entry name" value="Plug"/>
    <property type="match status" value="1"/>
</dbReference>
<evidence type="ECO:0000256" key="2">
    <source>
        <dbReference type="ARBA" id="ARBA00022448"/>
    </source>
</evidence>
<dbReference type="InterPro" id="IPR012910">
    <property type="entry name" value="Plug_dom"/>
</dbReference>
<dbReference type="NCBIfam" id="TIGR04056">
    <property type="entry name" value="OMP_RagA_SusC"/>
    <property type="match status" value="1"/>
</dbReference>
<dbReference type="InterPro" id="IPR023997">
    <property type="entry name" value="TonB-dep_OMP_SusC/RagA_CS"/>
</dbReference>
<keyword evidence="3 7" id="KW-1134">Transmembrane beta strand</keyword>
<comment type="similarity">
    <text evidence="7">Belongs to the TonB-dependent receptor family.</text>
</comment>
<comment type="subcellular location">
    <subcellularLocation>
        <location evidence="1 7">Cell outer membrane</location>
        <topology evidence="1 7">Multi-pass membrane protein</topology>
    </subcellularLocation>
</comment>
<evidence type="ECO:0000313" key="11">
    <source>
        <dbReference type="Proteomes" id="UP001199816"/>
    </source>
</evidence>
<keyword evidence="10" id="KW-0675">Receptor</keyword>
<sequence>MKLSIFLFLIALQVSAVNHAQETINLKADNLSIGDIFKQIESQTKYRFYYSSNDLPVNQKFSINIINAGINQTLSSLLNGTPIKWEVIRSNRVILSLSDKPIVNAQQYKQVSGVVQNEVGEPIGGASVRIKGTSRGVATNLEGAFTIEASEGDVLEVSAIGYASIEVTVGAAASIAITLKTEARQIEEVVVVGYGTQKKVNLTGAVAQVGAKQIENRPVTNTVNALQGVLPGVVVIQNNGQPGKDAGSIRIRGIGTLNNSNPLVVVDGAISSMNAVNPSDIESISVLKDAASSAIYGSTAANGVVLITTKKGKKGQSTITYDAYVGKQKATALPDFLPSWQAATLYNQARVNQGLTKTYTDEQIQKFKDGSDPYNYPNTDWLGLFYKGNGLQHNHYLSVSGGSEGTQYMFSMGYFDQNGIVEKTNAKRYTSRLNLNSKVNKWFTLNANLSYTYAPLTEPTNPYTGDFSQFFRQINRISPIIPYKYENGNYGYISDGSPMAWLDQGGFNKQLNTAFLGITSITYEPVENLHIKPQLVYRAIQNQNKKRIYEVQYYNAAGDATFKQGPSSLTDHFDNTTFLSPQLTVDYSKKMNLHSLGLLAGAVSEYTKYSDLEAYRKDFLNNVLSEINVGADEGQTGNGYANEIAKQSFFGRVNYDFDSRYLLEANIRYDGSSRFRKEHQWGTFPSFSAGWNVSREKFFSGLLNVVSNLKLRGSWGKLGNDLVGNYPSIQTVSSSQNYNFGGTSVSGIAPVDGANTDITWEKVTETNVGLDAAFLNNRLTLTVDYFVKKTSDILLALPVSPIYGLKAPTVNAGKVQNKGLELGIDYKTNIKDFLLGINANATFLQNEVLDLYGAGPIYPNAYTITREGSPLNSFFGYQTLGIFQTQGEVDASAKLASTKPGDLKYADLSGPDGKPDGVINAYDRVWLGSYFPKISYGFTLTGDWKGFDISAFFQGAGGVKGFVQGEVLGQVSNSTGKPTAVWLDSWTAENTGAAYPRVLINQRQNTAIDNPSSFWVRKSDYLRLKNLQIGYAFNTRLLSKANIKRLRVYYSGQNIATFTSFYKWIDPEAPAGERGYTYPQVKVHTIGLNLTF</sequence>
<dbReference type="InterPro" id="IPR036942">
    <property type="entry name" value="Beta-barrel_TonB_sf"/>
</dbReference>